<evidence type="ECO:0000313" key="1">
    <source>
        <dbReference type="Proteomes" id="UP000504637"/>
    </source>
</evidence>
<keyword evidence="1" id="KW-1185">Reference proteome</keyword>
<dbReference type="RefSeq" id="XP_033459985.1">
    <property type="nucleotide sequence ID" value="XM_033599733.1"/>
</dbReference>
<dbReference type="Proteomes" id="UP000504637">
    <property type="component" value="Unplaced"/>
</dbReference>
<evidence type="ECO:0000313" key="2">
    <source>
        <dbReference type="RefSeq" id="XP_033459985.1"/>
    </source>
</evidence>
<dbReference type="GeneID" id="54357532"/>
<name>A0A6J3M5Z1_9PEZI</name>
<proteinExistence type="predicted"/>
<organism evidence="2">
    <name type="scientific">Dissoconium aciculare CBS 342.82</name>
    <dbReference type="NCBI Taxonomy" id="1314786"/>
    <lineage>
        <taxon>Eukaryota</taxon>
        <taxon>Fungi</taxon>
        <taxon>Dikarya</taxon>
        <taxon>Ascomycota</taxon>
        <taxon>Pezizomycotina</taxon>
        <taxon>Dothideomycetes</taxon>
        <taxon>Dothideomycetidae</taxon>
        <taxon>Mycosphaerellales</taxon>
        <taxon>Dissoconiaceae</taxon>
        <taxon>Dissoconium</taxon>
    </lineage>
</organism>
<protein>
    <submittedName>
        <fullName evidence="2">Uncharacterized protein</fullName>
    </submittedName>
</protein>
<dbReference type="AlphaFoldDB" id="A0A6J3M5Z1"/>
<reference evidence="2" key="1">
    <citation type="submission" date="2020-01" db="EMBL/GenBank/DDBJ databases">
        <authorList>
            <consortium name="DOE Joint Genome Institute"/>
            <person name="Haridas S."/>
            <person name="Albert R."/>
            <person name="Binder M."/>
            <person name="Bloem J."/>
            <person name="Labutti K."/>
            <person name="Salamov A."/>
            <person name="Andreopoulos B."/>
            <person name="Baker S.E."/>
            <person name="Barry K."/>
            <person name="Bills G."/>
            <person name="Bluhm B.H."/>
            <person name="Cannon C."/>
            <person name="Castanera R."/>
            <person name="Culley D.E."/>
            <person name="Daum C."/>
            <person name="Ezra D."/>
            <person name="Gonzalez J.B."/>
            <person name="Henrissat B."/>
            <person name="Kuo A."/>
            <person name="Liang C."/>
            <person name="Lipzen A."/>
            <person name="Lutzoni F."/>
            <person name="Magnuson J."/>
            <person name="Mondo S."/>
            <person name="Nolan M."/>
            <person name="Ohm R."/>
            <person name="Pangilinan J."/>
            <person name="Park H.-J."/>
            <person name="Ramirez L."/>
            <person name="Alfaro M."/>
            <person name="Sun H."/>
            <person name="Tritt A."/>
            <person name="Yoshinaga Y."/>
            <person name="Zwiers L.-H."/>
            <person name="Turgeon B.G."/>
            <person name="Goodwin S.B."/>
            <person name="Spatafora J.W."/>
            <person name="Crous P.W."/>
            <person name="Grigoriev I.V."/>
        </authorList>
    </citation>
    <scope>NUCLEOTIDE SEQUENCE</scope>
    <source>
        <strain evidence="2">CBS 342.82</strain>
    </source>
</reference>
<reference evidence="2" key="2">
    <citation type="submission" date="2020-04" db="EMBL/GenBank/DDBJ databases">
        <authorList>
            <consortium name="NCBI Genome Project"/>
        </authorList>
    </citation>
    <scope>NUCLEOTIDE SEQUENCE</scope>
    <source>
        <strain evidence="2">CBS 342.82</strain>
    </source>
</reference>
<sequence length="150" mass="16798">MSHCHARDDPLLNVGGTSSVRAGARSYNTIIRLHLCMFNVPSFLRILLHIEWEDFVLYMCTCAWGANVASSLRRWRSRTGQARHYDSQTLPKSPGLLGDSCRICIFLSAGDPSPLSIVDVHVDCSLSKHTQSHEQQYQEQGRALTTPIQS</sequence>
<gene>
    <name evidence="2" type="ORF">K489DRAFT_221200</name>
</gene>
<reference evidence="2" key="3">
    <citation type="submission" date="2025-08" db="UniProtKB">
        <authorList>
            <consortium name="RefSeq"/>
        </authorList>
    </citation>
    <scope>IDENTIFICATION</scope>
    <source>
        <strain evidence="2">CBS 342.82</strain>
    </source>
</reference>
<accession>A0A6J3M5Z1</accession>